<keyword evidence="3" id="KW-0604">Photosystem II</keyword>
<evidence type="ECO:0000259" key="5">
    <source>
        <dbReference type="Pfam" id="PF18962"/>
    </source>
</evidence>
<dbReference type="Proteomes" id="UP001589576">
    <property type="component" value="Unassembled WGS sequence"/>
</dbReference>
<evidence type="ECO:0000259" key="4">
    <source>
        <dbReference type="Pfam" id="PF14870"/>
    </source>
</evidence>
<evidence type="ECO:0000256" key="3">
    <source>
        <dbReference type="ARBA" id="ARBA00023276"/>
    </source>
</evidence>
<dbReference type="InterPro" id="IPR015943">
    <property type="entry name" value="WD40/YVTN_repeat-like_dom_sf"/>
</dbReference>
<dbReference type="Pfam" id="PF14870">
    <property type="entry name" value="PSII_BNR"/>
    <property type="match status" value="1"/>
</dbReference>
<accession>A0ABV5GB34</accession>
<evidence type="ECO:0000256" key="2">
    <source>
        <dbReference type="ARBA" id="ARBA00022729"/>
    </source>
</evidence>
<gene>
    <name evidence="6" type="ORF">ACFFUU_01810</name>
</gene>
<dbReference type="CDD" id="cd15482">
    <property type="entry name" value="Sialidase_non-viral"/>
    <property type="match status" value="1"/>
</dbReference>
<dbReference type="NCBIfam" id="TIGR04183">
    <property type="entry name" value="Por_Secre_tail"/>
    <property type="match status" value="1"/>
</dbReference>
<keyword evidence="7" id="KW-1185">Reference proteome</keyword>
<comment type="caution">
    <text evidence="6">The sequence shown here is derived from an EMBL/GenBank/DDBJ whole genome shotgun (WGS) entry which is preliminary data.</text>
</comment>
<sequence>MKNIILFIGLVILGLYNFTAYGQGSWNLQTNPVAATSSLGKLQFVSASEGWISISNGFLLHTINGGATWTEMVKPFPGDVIGSMSDPGLNISFINPSTGWVLKSFGTYDNPLGAVVYKTTNGGANWNRTVLSNTTGDLAIQIQFVDANNGWALYYNMITGTPTFLKTTNGGTTWETTNGAGIFYYVNTNIGWAYSAGPSQLPPYSIYKTVDGGSSWTPQFTDNSAGELNAMQFSDLNNGWVVGSKGKIFKTTNGGTNWTAVTNTGITSSYDSKTLYFMNSSTGWIGSKLNGSPGNAIVLKTTDGGASWITQNTPALNPFSISFWDENNGWLTSDDNKIVNYSITTGSYNNATLNGPWFVYADVTPIDPFNDNFLYLVFDGNGSITDLSGFGGPWTGNYSVSPSGIISGYIYGGGNVYPMNGQLTSNTEGTTQLVGQNWRLHKIANPGALKDKIVGTLTTDDCGGRNVTLSIDSNGNIISAIGLTGPVTGRVYTDLGVYIGHMTTGEGIHWSELTITGYYSNNNLIGHLGLDADQVTCVNGVSNFVRSDNLGIYDVINDKKITIYPNPNNGTFTLNFPNIGAEFQIEIYDIIGHKVFSSRQTSSEINFNATSKGIYFLKVNDGKDVYKGKVIIE</sequence>
<feature type="domain" description="Secretion system C-terminal sorting" evidence="5">
    <location>
        <begin position="563"/>
        <end position="632"/>
    </location>
</feature>
<dbReference type="Gene3D" id="2.130.10.10">
    <property type="entry name" value="YVTN repeat-like/Quinoprotein amine dehydrogenase"/>
    <property type="match status" value="2"/>
</dbReference>
<keyword evidence="1" id="KW-0602">Photosynthesis</keyword>
<keyword evidence="2" id="KW-0732">Signal</keyword>
<dbReference type="EMBL" id="JBHMFB010000003">
    <property type="protein sequence ID" value="MFB9088329.1"/>
    <property type="molecule type" value="Genomic_DNA"/>
</dbReference>
<dbReference type="PANTHER" id="PTHR47199:SF2">
    <property type="entry name" value="PHOTOSYSTEM II STABILITY_ASSEMBLY FACTOR HCF136, CHLOROPLASTIC"/>
    <property type="match status" value="1"/>
</dbReference>
<proteinExistence type="predicted"/>
<protein>
    <submittedName>
        <fullName evidence="6">YCF48-related protein</fullName>
    </submittedName>
</protein>
<evidence type="ECO:0000256" key="1">
    <source>
        <dbReference type="ARBA" id="ARBA00022531"/>
    </source>
</evidence>
<evidence type="ECO:0000313" key="6">
    <source>
        <dbReference type="EMBL" id="MFB9088329.1"/>
    </source>
</evidence>
<reference evidence="6 7" key="1">
    <citation type="submission" date="2024-09" db="EMBL/GenBank/DDBJ databases">
        <authorList>
            <person name="Sun Q."/>
            <person name="Mori K."/>
        </authorList>
    </citation>
    <scope>NUCLEOTIDE SEQUENCE [LARGE SCALE GENOMIC DNA]</scope>
    <source>
        <strain evidence="6 7">CECT 8460</strain>
    </source>
</reference>
<dbReference type="RefSeq" id="WP_290283868.1">
    <property type="nucleotide sequence ID" value="NZ_JAUFQN010000002.1"/>
</dbReference>
<evidence type="ECO:0000313" key="7">
    <source>
        <dbReference type="Proteomes" id="UP001589576"/>
    </source>
</evidence>
<name>A0ABV5GB34_9FLAO</name>
<organism evidence="6 7">
    <name type="scientific">Flavobacterium paronense</name>
    <dbReference type="NCBI Taxonomy" id="1392775"/>
    <lineage>
        <taxon>Bacteria</taxon>
        <taxon>Pseudomonadati</taxon>
        <taxon>Bacteroidota</taxon>
        <taxon>Flavobacteriia</taxon>
        <taxon>Flavobacteriales</taxon>
        <taxon>Flavobacteriaceae</taxon>
        <taxon>Flavobacterium</taxon>
    </lineage>
</organism>
<dbReference type="PANTHER" id="PTHR47199">
    <property type="entry name" value="PHOTOSYSTEM II STABILITY/ASSEMBLY FACTOR HCF136, CHLOROPLASTIC"/>
    <property type="match status" value="1"/>
</dbReference>
<dbReference type="InterPro" id="IPR028203">
    <property type="entry name" value="PSII_CF48-like_dom"/>
</dbReference>
<feature type="domain" description="Photosynthesis system II assembly factor Ycf48/Hcf136-like" evidence="4">
    <location>
        <begin position="228"/>
        <end position="309"/>
    </location>
</feature>
<dbReference type="InterPro" id="IPR026444">
    <property type="entry name" value="Secre_tail"/>
</dbReference>
<dbReference type="SUPFAM" id="SSF110296">
    <property type="entry name" value="Oligoxyloglucan reducing end-specific cellobiohydrolase"/>
    <property type="match status" value="1"/>
</dbReference>
<dbReference type="Pfam" id="PF18962">
    <property type="entry name" value="Por_Secre_tail"/>
    <property type="match status" value="1"/>
</dbReference>